<feature type="chain" id="PRO_5038850187" description="Copper amine oxidase-like N-terminal domain-containing protein" evidence="2">
    <location>
        <begin position="21"/>
        <end position="184"/>
    </location>
</feature>
<feature type="compositionally biased region" description="Low complexity" evidence="1">
    <location>
        <begin position="63"/>
        <end position="93"/>
    </location>
</feature>
<comment type="caution">
    <text evidence="3">The sequence shown here is derived from an EMBL/GenBank/DDBJ whole genome shotgun (WGS) entry which is preliminary data.</text>
</comment>
<evidence type="ECO:0000313" key="4">
    <source>
        <dbReference type="Proteomes" id="UP000070475"/>
    </source>
</evidence>
<dbReference type="OrthoDB" id="2381664at2"/>
<dbReference type="Proteomes" id="UP000070475">
    <property type="component" value="Unassembled WGS sequence"/>
</dbReference>
<feature type="signal peptide" evidence="2">
    <location>
        <begin position="1"/>
        <end position="20"/>
    </location>
</feature>
<evidence type="ECO:0000313" key="3">
    <source>
        <dbReference type="EMBL" id="KWX73780.1"/>
    </source>
</evidence>
<evidence type="ECO:0008006" key="5">
    <source>
        <dbReference type="Google" id="ProtNLM"/>
    </source>
</evidence>
<feature type="region of interest" description="Disordered" evidence="1">
    <location>
        <begin position="59"/>
        <end position="93"/>
    </location>
</feature>
<evidence type="ECO:0000256" key="2">
    <source>
        <dbReference type="SAM" id="SignalP"/>
    </source>
</evidence>
<dbReference type="EMBL" id="LIRB01000141">
    <property type="protein sequence ID" value="KWX73780.1"/>
    <property type="molecule type" value="Genomic_DNA"/>
</dbReference>
<evidence type="ECO:0000256" key="1">
    <source>
        <dbReference type="SAM" id="MobiDB-lite"/>
    </source>
</evidence>
<name>A0A132TR67_9BACL</name>
<dbReference type="AlphaFoldDB" id="A0A132TR67"/>
<accession>A0A132TR67</accession>
<protein>
    <recommendedName>
        <fullName evidence="5">Copper amine oxidase-like N-terminal domain-containing protein</fullName>
    </recommendedName>
</protein>
<reference evidence="3 4" key="1">
    <citation type="submission" date="2015-08" db="EMBL/GenBank/DDBJ databases">
        <title>Genomes of Paenibacillus riograndensis.</title>
        <authorList>
            <person name="Sant'Anna F.H."/>
            <person name="Souza R."/>
            <person name="Ambrosini A."/>
            <person name="Bach E."/>
            <person name="Fernandes G."/>
            <person name="Balsanelli E."/>
            <person name="Baura V.A."/>
            <person name="Pedrosa F.O."/>
            <person name="Souza E.M."/>
            <person name="Passaglia L."/>
        </authorList>
    </citation>
    <scope>NUCLEOTIDE SEQUENCE [LARGE SCALE GENOMIC DNA]</scope>
    <source>
        <strain evidence="3 4">CAS34</strain>
    </source>
</reference>
<dbReference type="PATRIC" id="fig|483937.3.peg.6955"/>
<proteinExistence type="predicted"/>
<gene>
    <name evidence="3" type="ORF">AMQ84_22255</name>
</gene>
<organism evidence="3 4">
    <name type="scientific">Paenibacillus riograndensis</name>
    <dbReference type="NCBI Taxonomy" id="483937"/>
    <lineage>
        <taxon>Bacteria</taxon>
        <taxon>Bacillati</taxon>
        <taxon>Bacillota</taxon>
        <taxon>Bacilli</taxon>
        <taxon>Bacillales</taxon>
        <taxon>Paenibacillaceae</taxon>
        <taxon>Paenibacillus</taxon>
        <taxon>Paenibacillus sonchi group</taxon>
    </lineage>
</organism>
<dbReference type="RefSeq" id="WP_039832703.1">
    <property type="nucleotide sequence ID" value="NZ_LIRB01000141.1"/>
</dbReference>
<keyword evidence="4" id="KW-1185">Reference proteome</keyword>
<keyword evidence="2" id="KW-0732">Signal</keyword>
<sequence>MKPAMKVSMAVVLLGGAVWAGSVMNLTAEGASVGNQPGTADDPVVTKSYVDQQIQKALGGGTTATNPPAATATASPAPTATSSSSPQTSAPANSNEAVIVDVKPGQTLFGSAGAEFIVRAGKAVIFSEAANGVADLTDGKDLANGQAAPMNHLLSFPRDGRGIKVQDGQTLGLVVMVRGGYTLK</sequence>